<evidence type="ECO:0000313" key="6">
    <source>
        <dbReference type="Proteomes" id="UP000244905"/>
    </source>
</evidence>
<evidence type="ECO:0000256" key="3">
    <source>
        <dbReference type="ARBA" id="ARBA00023163"/>
    </source>
</evidence>
<name>A0A2V1IRW1_9BACT</name>
<dbReference type="PANTHER" id="PTHR43280">
    <property type="entry name" value="ARAC-FAMILY TRANSCRIPTIONAL REGULATOR"/>
    <property type="match status" value="1"/>
</dbReference>
<dbReference type="EMBL" id="PUEC01000006">
    <property type="protein sequence ID" value="PWB03299.1"/>
    <property type="molecule type" value="Genomic_DNA"/>
</dbReference>
<dbReference type="InterPro" id="IPR009057">
    <property type="entry name" value="Homeodomain-like_sf"/>
</dbReference>
<evidence type="ECO:0000256" key="2">
    <source>
        <dbReference type="ARBA" id="ARBA00023125"/>
    </source>
</evidence>
<dbReference type="Pfam" id="PF12833">
    <property type="entry name" value="HTH_18"/>
    <property type="match status" value="1"/>
</dbReference>
<keyword evidence="2" id="KW-0238">DNA-binding</keyword>
<dbReference type="PROSITE" id="PS01124">
    <property type="entry name" value="HTH_ARAC_FAMILY_2"/>
    <property type="match status" value="1"/>
</dbReference>
<keyword evidence="3" id="KW-0804">Transcription</keyword>
<dbReference type="GO" id="GO:0003700">
    <property type="term" value="F:DNA-binding transcription factor activity"/>
    <property type="evidence" value="ECO:0007669"/>
    <property type="project" value="InterPro"/>
</dbReference>
<dbReference type="Proteomes" id="UP000244905">
    <property type="component" value="Unassembled WGS sequence"/>
</dbReference>
<dbReference type="SUPFAM" id="SSF46689">
    <property type="entry name" value="Homeodomain-like"/>
    <property type="match status" value="1"/>
</dbReference>
<gene>
    <name evidence="5" type="ORF">C5O23_03900</name>
</gene>
<dbReference type="AlphaFoldDB" id="A0A2V1IRW1"/>
<accession>A0A2V1IRW1</accession>
<proteinExistence type="predicted"/>
<dbReference type="InterPro" id="IPR018060">
    <property type="entry name" value="HTH_AraC"/>
</dbReference>
<dbReference type="GO" id="GO:0043565">
    <property type="term" value="F:sequence-specific DNA binding"/>
    <property type="evidence" value="ECO:0007669"/>
    <property type="project" value="InterPro"/>
</dbReference>
<dbReference type="SMART" id="SM00342">
    <property type="entry name" value="HTH_ARAC"/>
    <property type="match status" value="1"/>
</dbReference>
<evidence type="ECO:0000256" key="1">
    <source>
        <dbReference type="ARBA" id="ARBA00023015"/>
    </source>
</evidence>
<protein>
    <submittedName>
        <fullName evidence="5">AraC family transcriptional regulator</fullName>
    </submittedName>
</protein>
<dbReference type="PANTHER" id="PTHR43280:SF32">
    <property type="entry name" value="TRANSCRIPTIONAL REGULATORY PROTEIN"/>
    <property type="match status" value="1"/>
</dbReference>
<sequence>MGKTVNLTQLKSLEKFVTEFSNLSDDYVFTRLTESNRTPLLISDTGPVRFDGMSWFLCFGGCLDFEVNLTPASLTPNSVGVTRPGSFIEVKNIDWSGLDCYMLFVSSDFIRDINFDLNILGSLAPMGERGLKENPVITILPEEATLLRAYFEILNHNTHSIHDTDSTYGKSIARCVIAALTYQLIQIVSRRIPADSGDRPKSRRMTYVHEFIQLVHEYHRSERTVAFYADKLFISPKYLSLIIKETLGRSAAEIIDDYVILEAKNLLRFSGKNIQQVSYELNFPNQSSFGKYFKHLTGFSPSEYQRSV</sequence>
<organism evidence="5 6">
    <name type="scientific">Duncaniella muris</name>
    <dbReference type="NCBI Taxonomy" id="2094150"/>
    <lineage>
        <taxon>Bacteria</taxon>
        <taxon>Pseudomonadati</taxon>
        <taxon>Bacteroidota</taxon>
        <taxon>Bacteroidia</taxon>
        <taxon>Bacteroidales</taxon>
        <taxon>Muribaculaceae</taxon>
        <taxon>Duncaniella</taxon>
    </lineage>
</organism>
<dbReference type="RefSeq" id="WP_107031658.1">
    <property type="nucleotide sequence ID" value="NZ_CAOLYA010000005.1"/>
</dbReference>
<evidence type="ECO:0000313" key="5">
    <source>
        <dbReference type="EMBL" id="PWB03299.1"/>
    </source>
</evidence>
<evidence type="ECO:0000259" key="4">
    <source>
        <dbReference type="PROSITE" id="PS01124"/>
    </source>
</evidence>
<dbReference type="GeneID" id="82525495"/>
<reference evidence="6" key="1">
    <citation type="submission" date="2018-02" db="EMBL/GenBank/DDBJ databases">
        <authorList>
            <person name="Clavel T."/>
            <person name="Strowig T."/>
        </authorList>
    </citation>
    <scope>NUCLEOTIDE SEQUENCE [LARGE SCALE GENOMIC DNA]</scope>
    <source>
        <strain evidence="6">DSM 103720</strain>
    </source>
</reference>
<keyword evidence="1" id="KW-0805">Transcription regulation</keyword>
<dbReference type="Gene3D" id="1.10.10.60">
    <property type="entry name" value="Homeodomain-like"/>
    <property type="match status" value="1"/>
</dbReference>
<feature type="domain" description="HTH araC/xylS-type" evidence="4">
    <location>
        <begin position="209"/>
        <end position="307"/>
    </location>
</feature>
<comment type="caution">
    <text evidence="5">The sequence shown here is derived from an EMBL/GenBank/DDBJ whole genome shotgun (WGS) entry which is preliminary data.</text>
</comment>
<keyword evidence="6" id="KW-1185">Reference proteome</keyword>